<evidence type="ECO:0000313" key="6">
    <source>
        <dbReference type="EMBL" id="MDE1461705.1"/>
    </source>
</evidence>
<keyword evidence="2" id="KW-0805">Transcription regulation</keyword>
<dbReference type="InterPro" id="IPR005119">
    <property type="entry name" value="LysR_subst-bd"/>
</dbReference>
<comment type="similarity">
    <text evidence="1">Belongs to the LysR transcriptional regulatory family.</text>
</comment>
<dbReference type="Gene3D" id="1.10.10.10">
    <property type="entry name" value="Winged helix-like DNA-binding domain superfamily/Winged helix DNA-binding domain"/>
    <property type="match status" value="1"/>
</dbReference>
<organism evidence="6 7">
    <name type="scientific">Spartinivicinus poritis</name>
    <dbReference type="NCBI Taxonomy" id="2994640"/>
    <lineage>
        <taxon>Bacteria</taxon>
        <taxon>Pseudomonadati</taxon>
        <taxon>Pseudomonadota</taxon>
        <taxon>Gammaproteobacteria</taxon>
        <taxon>Oceanospirillales</taxon>
        <taxon>Zooshikellaceae</taxon>
        <taxon>Spartinivicinus</taxon>
    </lineage>
</organism>
<dbReference type="Proteomes" id="UP001528823">
    <property type="component" value="Unassembled WGS sequence"/>
</dbReference>
<evidence type="ECO:0000256" key="3">
    <source>
        <dbReference type="ARBA" id="ARBA00023125"/>
    </source>
</evidence>
<evidence type="ECO:0000256" key="1">
    <source>
        <dbReference type="ARBA" id="ARBA00009437"/>
    </source>
</evidence>
<dbReference type="Pfam" id="PF03466">
    <property type="entry name" value="LysR_substrate"/>
    <property type="match status" value="1"/>
</dbReference>
<dbReference type="Pfam" id="PF00126">
    <property type="entry name" value="HTH_1"/>
    <property type="match status" value="1"/>
</dbReference>
<dbReference type="InterPro" id="IPR036390">
    <property type="entry name" value="WH_DNA-bd_sf"/>
</dbReference>
<keyword evidence="4" id="KW-0804">Transcription</keyword>
<feature type="domain" description="HTH lysR-type" evidence="5">
    <location>
        <begin position="6"/>
        <end position="63"/>
    </location>
</feature>
<dbReference type="SUPFAM" id="SSF46785">
    <property type="entry name" value="Winged helix' DNA-binding domain"/>
    <property type="match status" value="1"/>
</dbReference>
<dbReference type="PANTHER" id="PTHR30126:SF88">
    <property type="entry name" value="TRANSCRIPTIONAL REGULATOR-RELATED"/>
    <property type="match status" value="1"/>
</dbReference>
<reference evidence="6 7" key="1">
    <citation type="submission" date="2022-11" db="EMBL/GenBank/DDBJ databases">
        <title>Spartinivicinus poritis sp. nov., isolated from scleractinian coral Porites lutea.</title>
        <authorList>
            <person name="Zhang G."/>
            <person name="Cai L."/>
            <person name="Wei Q."/>
        </authorList>
    </citation>
    <scope>NUCLEOTIDE SEQUENCE [LARGE SCALE GENOMIC DNA]</scope>
    <source>
        <strain evidence="6 7">A2-2</strain>
    </source>
</reference>
<dbReference type="SUPFAM" id="SSF53850">
    <property type="entry name" value="Periplasmic binding protein-like II"/>
    <property type="match status" value="1"/>
</dbReference>
<evidence type="ECO:0000256" key="2">
    <source>
        <dbReference type="ARBA" id="ARBA00023015"/>
    </source>
</evidence>
<gene>
    <name evidence="6" type="ORF">ORQ98_06965</name>
</gene>
<dbReference type="EMBL" id="JAPMOU010000006">
    <property type="protein sequence ID" value="MDE1461705.1"/>
    <property type="molecule type" value="Genomic_DNA"/>
</dbReference>
<keyword evidence="7" id="KW-1185">Reference proteome</keyword>
<evidence type="ECO:0000256" key="4">
    <source>
        <dbReference type="ARBA" id="ARBA00023163"/>
    </source>
</evidence>
<dbReference type="RefSeq" id="WP_274688066.1">
    <property type="nucleotide sequence ID" value="NZ_JAPMOU010000006.1"/>
</dbReference>
<dbReference type="PROSITE" id="PS50931">
    <property type="entry name" value="HTH_LYSR"/>
    <property type="match status" value="1"/>
</dbReference>
<keyword evidence="3" id="KW-0238">DNA-binding</keyword>
<dbReference type="Gene3D" id="3.40.190.290">
    <property type="match status" value="1"/>
</dbReference>
<comment type="caution">
    <text evidence="6">The sequence shown here is derived from an EMBL/GenBank/DDBJ whole genome shotgun (WGS) entry which is preliminary data.</text>
</comment>
<dbReference type="InterPro" id="IPR036388">
    <property type="entry name" value="WH-like_DNA-bd_sf"/>
</dbReference>
<sequence length="297" mass="33189">MKVPRISIEYWLALQAVVEYGGFSQAAEALNKSQSAISYSISKLQELLPVRIVEQQGRKAELTDAGKLLYQQVKQLIQQANELEDLARTLAQGIEPELKIAVDLLVPRRWLLTGLNQFNNEYPTSRLTLLETSLSGTDEALLFGEADILLSPRVPTGFLGVMLFQIDFLAVAHKDHPLHQQASPISENDLKKHRQIVIRDSGLKRNQDAGWLAAEQRWTVSHFATSVSCLKEKMGFAWLPVSYIETELAEGILKPINLAVGQRRQLPIYMVVRLGEKAGPGTKRLAEILQTGIKKNS</sequence>
<proteinExistence type="inferred from homology"/>
<dbReference type="InterPro" id="IPR000847">
    <property type="entry name" value="LysR_HTH_N"/>
</dbReference>
<dbReference type="PANTHER" id="PTHR30126">
    <property type="entry name" value="HTH-TYPE TRANSCRIPTIONAL REGULATOR"/>
    <property type="match status" value="1"/>
</dbReference>
<protein>
    <submittedName>
        <fullName evidence="6">LysR family transcriptional regulator</fullName>
    </submittedName>
</protein>
<accession>A0ABT5U5R4</accession>
<evidence type="ECO:0000313" key="7">
    <source>
        <dbReference type="Proteomes" id="UP001528823"/>
    </source>
</evidence>
<evidence type="ECO:0000259" key="5">
    <source>
        <dbReference type="PROSITE" id="PS50931"/>
    </source>
</evidence>
<name>A0ABT5U5R4_9GAMM</name>